<name>A0A1I7X2D2_HETBA</name>
<protein>
    <submittedName>
        <fullName evidence="2">Uncharacterized protein</fullName>
    </submittedName>
</protein>
<proteinExistence type="predicted"/>
<evidence type="ECO:0000313" key="2">
    <source>
        <dbReference type="WBParaSite" id="Hba_11742"/>
    </source>
</evidence>
<keyword evidence="1" id="KW-1185">Reference proteome</keyword>
<evidence type="ECO:0000313" key="1">
    <source>
        <dbReference type="Proteomes" id="UP000095283"/>
    </source>
</evidence>
<reference evidence="2" key="1">
    <citation type="submission" date="2016-11" db="UniProtKB">
        <authorList>
            <consortium name="WormBaseParasite"/>
        </authorList>
    </citation>
    <scope>IDENTIFICATION</scope>
</reference>
<sequence>MTDFANNVSTGSVFIPIFFSDKINIYIYIYMRNWNNEIFATLLLHDILPTVESLSCRSFYVSNSVFRSEYLLPHFYFFSSTYDTCGVRNFTLLNIKHVCVISSSSVSLPFLFIYFFLEISCRDGPSQIVQSEKDQQVAVVSNQRRDDRELSDAFPFLDLPLEIEGLSMINVFR</sequence>
<organism evidence="1 2">
    <name type="scientific">Heterorhabditis bacteriophora</name>
    <name type="common">Entomopathogenic nematode worm</name>
    <dbReference type="NCBI Taxonomy" id="37862"/>
    <lineage>
        <taxon>Eukaryota</taxon>
        <taxon>Metazoa</taxon>
        <taxon>Ecdysozoa</taxon>
        <taxon>Nematoda</taxon>
        <taxon>Chromadorea</taxon>
        <taxon>Rhabditida</taxon>
        <taxon>Rhabditina</taxon>
        <taxon>Rhabditomorpha</taxon>
        <taxon>Strongyloidea</taxon>
        <taxon>Heterorhabditidae</taxon>
        <taxon>Heterorhabditis</taxon>
    </lineage>
</organism>
<dbReference type="AlphaFoldDB" id="A0A1I7X2D2"/>
<dbReference type="Proteomes" id="UP000095283">
    <property type="component" value="Unplaced"/>
</dbReference>
<accession>A0A1I7X2D2</accession>
<dbReference type="WBParaSite" id="Hba_11742">
    <property type="protein sequence ID" value="Hba_11742"/>
    <property type="gene ID" value="Hba_11742"/>
</dbReference>